<dbReference type="InterPro" id="IPR009009">
    <property type="entry name" value="RlpA-like_DPBB"/>
</dbReference>
<dbReference type="NCBIfam" id="TIGR00413">
    <property type="entry name" value="rlpA"/>
    <property type="match status" value="1"/>
</dbReference>
<dbReference type="RefSeq" id="WP_147165747.1">
    <property type="nucleotide sequence ID" value="NZ_VOOR01000003.1"/>
</dbReference>
<dbReference type="SUPFAM" id="SSF50685">
    <property type="entry name" value="Barwin-like endoglucanases"/>
    <property type="match status" value="1"/>
</dbReference>
<accession>A0A5C6S4E9</accession>
<evidence type="ECO:0000313" key="8">
    <source>
        <dbReference type="Proteomes" id="UP000321580"/>
    </source>
</evidence>
<comment type="caution">
    <text evidence="7">The sequence shown here is derived from an EMBL/GenBank/DDBJ whole genome shotgun (WGS) entry which is preliminary data.</text>
</comment>
<evidence type="ECO:0000259" key="6">
    <source>
        <dbReference type="PROSITE" id="PS51724"/>
    </source>
</evidence>
<dbReference type="Proteomes" id="UP000321580">
    <property type="component" value="Unassembled WGS sequence"/>
</dbReference>
<evidence type="ECO:0000256" key="3">
    <source>
        <dbReference type="ARBA" id="ARBA00023316"/>
    </source>
</evidence>
<dbReference type="EMBL" id="VOOR01000003">
    <property type="protein sequence ID" value="TXB68860.1"/>
    <property type="molecule type" value="Genomic_DNA"/>
</dbReference>
<dbReference type="InterPro" id="IPR036908">
    <property type="entry name" value="RlpA-like_sf"/>
</dbReference>
<dbReference type="PANTHER" id="PTHR34183">
    <property type="entry name" value="ENDOLYTIC PEPTIDOGLYCAN TRANSGLYCOSYLASE RLPA"/>
    <property type="match status" value="1"/>
</dbReference>
<protein>
    <recommendedName>
        <fullName evidence="4">Probable endolytic peptidoglycan transglycosylase RlpA</fullName>
        <ecNumber evidence="4">4.2.2.-</ecNumber>
    </recommendedName>
</protein>
<dbReference type="InterPro" id="IPR007730">
    <property type="entry name" value="SPOR-like_dom"/>
</dbReference>
<organism evidence="7 8">
    <name type="scientific">Phaeodactylibacter luteus</name>
    <dbReference type="NCBI Taxonomy" id="1564516"/>
    <lineage>
        <taxon>Bacteria</taxon>
        <taxon>Pseudomonadati</taxon>
        <taxon>Bacteroidota</taxon>
        <taxon>Saprospiria</taxon>
        <taxon>Saprospirales</taxon>
        <taxon>Haliscomenobacteraceae</taxon>
        <taxon>Phaeodactylibacter</taxon>
    </lineage>
</organism>
<keyword evidence="1 4" id="KW-0732">Signal</keyword>
<evidence type="ECO:0000256" key="1">
    <source>
        <dbReference type="ARBA" id="ARBA00022729"/>
    </source>
</evidence>
<keyword evidence="8" id="KW-1185">Reference proteome</keyword>
<evidence type="ECO:0000256" key="2">
    <source>
        <dbReference type="ARBA" id="ARBA00023239"/>
    </source>
</evidence>
<comment type="function">
    <text evidence="4">Lytic transglycosylase with a strong preference for naked glycan strands that lack stem peptides.</text>
</comment>
<dbReference type="GO" id="GO:0000270">
    <property type="term" value="P:peptidoglycan metabolic process"/>
    <property type="evidence" value="ECO:0007669"/>
    <property type="project" value="UniProtKB-UniRule"/>
</dbReference>
<dbReference type="HAMAP" id="MF_02071">
    <property type="entry name" value="RlpA"/>
    <property type="match status" value="1"/>
</dbReference>
<dbReference type="Gene3D" id="3.30.70.1070">
    <property type="entry name" value="Sporulation related repeat"/>
    <property type="match status" value="1"/>
</dbReference>
<reference evidence="7 8" key="1">
    <citation type="submission" date="2019-08" db="EMBL/GenBank/DDBJ databases">
        <title>Genome of Phaeodactylibacter luteus.</title>
        <authorList>
            <person name="Bowman J.P."/>
        </authorList>
    </citation>
    <scope>NUCLEOTIDE SEQUENCE [LARGE SCALE GENOMIC DNA]</scope>
    <source>
        <strain evidence="7 8">KCTC 42180</strain>
    </source>
</reference>
<dbReference type="PROSITE" id="PS51724">
    <property type="entry name" value="SPOR"/>
    <property type="match status" value="1"/>
</dbReference>
<dbReference type="Gene3D" id="2.40.40.10">
    <property type="entry name" value="RlpA-like domain"/>
    <property type="match status" value="1"/>
</dbReference>
<dbReference type="GO" id="GO:0042834">
    <property type="term" value="F:peptidoglycan binding"/>
    <property type="evidence" value="ECO:0007669"/>
    <property type="project" value="InterPro"/>
</dbReference>
<dbReference type="EC" id="4.2.2.-" evidence="4"/>
<dbReference type="AlphaFoldDB" id="A0A5C6S4E9"/>
<dbReference type="GO" id="GO:0008932">
    <property type="term" value="F:lytic endotransglycosylase activity"/>
    <property type="evidence" value="ECO:0007669"/>
    <property type="project" value="UniProtKB-UniRule"/>
</dbReference>
<comment type="similarity">
    <text evidence="4 5">Belongs to the RlpA family.</text>
</comment>
<dbReference type="GO" id="GO:0071555">
    <property type="term" value="P:cell wall organization"/>
    <property type="evidence" value="ECO:0007669"/>
    <property type="project" value="UniProtKB-KW"/>
</dbReference>
<evidence type="ECO:0000256" key="5">
    <source>
        <dbReference type="RuleBase" id="RU003495"/>
    </source>
</evidence>
<gene>
    <name evidence="4" type="primary">rlpA</name>
    <name evidence="7" type="ORF">FRY97_01995</name>
</gene>
<keyword evidence="3 4" id="KW-0961">Cell wall biogenesis/degradation</keyword>
<dbReference type="SUPFAM" id="SSF110997">
    <property type="entry name" value="Sporulation related repeat"/>
    <property type="match status" value="1"/>
</dbReference>
<feature type="domain" description="SPOR" evidence="6">
    <location>
        <begin position="190"/>
        <end position="270"/>
    </location>
</feature>
<feature type="signal peptide" evidence="4">
    <location>
        <begin position="1"/>
        <end position="21"/>
    </location>
</feature>
<dbReference type="PANTHER" id="PTHR34183:SF8">
    <property type="entry name" value="ENDOLYTIC PEPTIDOGLYCAN TRANSGLYCOSYLASE RLPA-RELATED"/>
    <property type="match status" value="1"/>
</dbReference>
<dbReference type="InterPro" id="IPR034718">
    <property type="entry name" value="RlpA"/>
</dbReference>
<dbReference type="Pfam" id="PF03330">
    <property type="entry name" value="DPBB_1"/>
    <property type="match status" value="1"/>
</dbReference>
<dbReference type="CDD" id="cd22268">
    <property type="entry name" value="DPBB_RlpA-like"/>
    <property type="match status" value="1"/>
</dbReference>
<name>A0A5C6S4E9_9BACT</name>
<sequence length="280" mass="30802" precursor="true">MKFPIRFLTLALLLTASTLLAQEEFGVASYYHDSFHGNETAYGVKYDKKQLTAAHRQHPFGTMLKVTRLDDNRSVVVKVTDKGPYKRGRIIDLSRAAAEKIGLIRDGLTEVKVEIVGSAPKTEVANKSQKTKEPTVAAKNQAAATAEVAKPAKKATAIAADTQDKGEAPAPKLVGKEYQKYGLYKVSIEQPGQTGFAVQVASLTNYENVFKQVADLQGKWFDNVLISIEDAGTIPIYKIMLGPFESEAAASNYRKNLQKKHKIKGFVVDLNTIEYNNPKP</sequence>
<evidence type="ECO:0000256" key="4">
    <source>
        <dbReference type="HAMAP-Rule" id="MF_02071"/>
    </source>
</evidence>
<dbReference type="Pfam" id="PF05036">
    <property type="entry name" value="SPOR"/>
    <property type="match status" value="1"/>
</dbReference>
<dbReference type="InterPro" id="IPR036680">
    <property type="entry name" value="SPOR-like_sf"/>
</dbReference>
<dbReference type="OrthoDB" id="9779128at2"/>
<proteinExistence type="inferred from homology"/>
<feature type="chain" id="PRO_5023497108" description="Probable endolytic peptidoglycan transglycosylase RlpA" evidence="4">
    <location>
        <begin position="22"/>
        <end position="280"/>
    </location>
</feature>
<evidence type="ECO:0000313" key="7">
    <source>
        <dbReference type="EMBL" id="TXB68860.1"/>
    </source>
</evidence>
<dbReference type="InterPro" id="IPR012997">
    <property type="entry name" value="RplA"/>
</dbReference>
<keyword evidence="2 4" id="KW-0456">Lyase</keyword>